<dbReference type="GeneID" id="26633438"/>
<proteinExistence type="predicted"/>
<feature type="region of interest" description="Disordered" evidence="1">
    <location>
        <begin position="1"/>
        <end position="37"/>
    </location>
</feature>
<dbReference type="OrthoDB" id="13760at10239"/>
<reference evidence="2 3" key="1">
    <citation type="journal article" date="2015" name="Genome Announc.">
        <title>Complete Genome Sequence of Bacillus cereus Group Phage TsarBomba.</title>
        <authorList>
            <person name="Erill I."/>
            <person name="Caruso S.M."/>
        </authorList>
    </citation>
    <scope>NUCLEOTIDE SEQUENCE [LARGE SCALE GENOMIC DNA]</scope>
</reference>
<accession>A0A0K2D086</accession>
<organism evidence="2 3">
    <name type="scientific">Bacillus phage TsarBomba</name>
    <dbReference type="NCBI Taxonomy" id="1690456"/>
    <lineage>
        <taxon>Viruses</taxon>
        <taxon>Duplodnaviria</taxon>
        <taxon>Heunggongvirae</taxon>
        <taxon>Uroviricota</taxon>
        <taxon>Caudoviricetes</taxon>
        <taxon>Herelleviridae</taxon>
        <taxon>Bastillevirinae</taxon>
        <taxon>Tsarbombavirus</taxon>
        <taxon>Tsarbombavirus tsarbomba</taxon>
    </lineage>
</organism>
<feature type="compositionally biased region" description="Polar residues" evidence="1">
    <location>
        <begin position="21"/>
        <end position="30"/>
    </location>
</feature>
<feature type="region of interest" description="Disordered" evidence="1">
    <location>
        <begin position="136"/>
        <end position="175"/>
    </location>
</feature>
<gene>
    <name evidence="2" type="ORF">TSARBOMBA_174</name>
</gene>
<dbReference type="EMBL" id="KT224359">
    <property type="protein sequence ID" value="ALA13239.1"/>
    <property type="molecule type" value="Genomic_DNA"/>
</dbReference>
<dbReference type="Proteomes" id="UP000204602">
    <property type="component" value="Segment"/>
</dbReference>
<dbReference type="KEGG" id="vg:26633438"/>
<evidence type="ECO:0000256" key="1">
    <source>
        <dbReference type="SAM" id="MobiDB-lite"/>
    </source>
</evidence>
<name>A0A0K2D086_9CAUD</name>
<evidence type="ECO:0000313" key="3">
    <source>
        <dbReference type="Proteomes" id="UP000204602"/>
    </source>
</evidence>
<sequence length="175" mass="19911">MHKKPTSVQRSISRGVGARGTGTNNINSNGADAFKKSKQSTKGHYRIAFSHVYEKMTEKDVELRLTYMKDLLADYIGVPGDMLILKPKKAPNPTLTSRDEVFYVKVGKDIYGKCSIRTQRLWKNNLLIFVFQEKKAALKPPKKSYSRSDSFKKKTTSQVSQTKRQSYNSRKGGKR</sequence>
<feature type="compositionally biased region" description="Low complexity" evidence="1">
    <location>
        <begin position="156"/>
        <end position="166"/>
    </location>
</feature>
<protein>
    <submittedName>
        <fullName evidence="2">Uncharacterized protein</fullName>
    </submittedName>
</protein>
<dbReference type="RefSeq" id="YP_009206989.1">
    <property type="nucleotide sequence ID" value="NC_028890.1"/>
</dbReference>
<evidence type="ECO:0000313" key="2">
    <source>
        <dbReference type="EMBL" id="ALA13239.1"/>
    </source>
</evidence>
<feature type="compositionally biased region" description="Polar residues" evidence="1">
    <location>
        <begin position="1"/>
        <end position="12"/>
    </location>
</feature>
<keyword evidence="3" id="KW-1185">Reference proteome</keyword>